<feature type="transmembrane region" description="Helical" evidence="1">
    <location>
        <begin position="295"/>
        <end position="313"/>
    </location>
</feature>
<dbReference type="GO" id="GO:0003824">
    <property type="term" value="F:catalytic activity"/>
    <property type="evidence" value="ECO:0007669"/>
    <property type="project" value="UniProtKB-ARBA"/>
</dbReference>
<dbReference type="InterPro" id="IPR029787">
    <property type="entry name" value="Nucleotide_cyclase"/>
</dbReference>
<dbReference type="OrthoDB" id="9813903at2"/>
<dbReference type="STRING" id="83765.SAMN05660284_01788"/>
<dbReference type="InterPro" id="IPR052163">
    <property type="entry name" value="DGC-Regulatory_Protein"/>
</dbReference>
<keyword evidence="1" id="KW-1133">Transmembrane helix</keyword>
<dbReference type="PROSITE" id="PS50113">
    <property type="entry name" value="PAC"/>
    <property type="match status" value="2"/>
</dbReference>
<evidence type="ECO:0000259" key="2">
    <source>
        <dbReference type="PROSITE" id="PS50112"/>
    </source>
</evidence>
<dbReference type="InterPro" id="IPR000160">
    <property type="entry name" value="GGDEF_dom"/>
</dbReference>
<dbReference type="NCBIfam" id="TIGR00254">
    <property type="entry name" value="GGDEF"/>
    <property type="match status" value="1"/>
</dbReference>
<feature type="domain" description="PAC" evidence="3">
    <location>
        <begin position="408"/>
        <end position="460"/>
    </location>
</feature>
<dbReference type="InterPro" id="IPR000014">
    <property type="entry name" value="PAS"/>
</dbReference>
<dbReference type="PANTHER" id="PTHR46663:SF3">
    <property type="entry name" value="SLL0267 PROTEIN"/>
    <property type="match status" value="1"/>
</dbReference>
<accession>A0A1I5A3H0</accession>
<evidence type="ECO:0000256" key="1">
    <source>
        <dbReference type="SAM" id="Phobius"/>
    </source>
</evidence>
<dbReference type="EMBL" id="FOVE01000012">
    <property type="protein sequence ID" value="SFN56938.1"/>
    <property type="molecule type" value="Genomic_DNA"/>
</dbReference>
<evidence type="ECO:0000313" key="5">
    <source>
        <dbReference type="EMBL" id="SFN56938.1"/>
    </source>
</evidence>
<evidence type="ECO:0000259" key="3">
    <source>
        <dbReference type="PROSITE" id="PS50113"/>
    </source>
</evidence>
<dbReference type="Gene3D" id="3.30.70.270">
    <property type="match status" value="1"/>
</dbReference>
<dbReference type="Proteomes" id="UP000242869">
    <property type="component" value="Unassembled WGS sequence"/>
</dbReference>
<feature type="domain" description="PAC" evidence="3">
    <location>
        <begin position="530"/>
        <end position="582"/>
    </location>
</feature>
<evidence type="ECO:0000313" key="6">
    <source>
        <dbReference type="Proteomes" id="UP000242869"/>
    </source>
</evidence>
<dbReference type="Pfam" id="PF08448">
    <property type="entry name" value="PAS_4"/>
    <property type="match status" value="1"/>
</dbReference>
<dbReference type="RefSeq" id="WP_091194792.1">
    <property type="nucleotide sequence ID" value="NZ_FOVE01000012.1"/>
</dbReference>
<protein>
    <submittedName>
        <fullName evidence="5">PAS domain S-box-containing protein/diguanylate cyclase (GGDEF) domain-containing protein</fullName>
    </submittedName>
</protein>
<dbReference type="Gene3D" id="3.30.450.20">
    <property type="entry name" value="PAS domain"/>
    <property type="match status" value="3"/>
</dbReference>
<dbReference type="InterPro" id="IPR035965">
    <property type="entry name" value="PAS-like_dom_sf"/>
</dbReference>
<dbReference type="AlphaFoldDB" id="A0A1I5A3H0"/>
<organism evidence="5 6">
    <name type="scientific">Formivibrio citricus</name>
    <dbReference type="NCBI Taxonomy" id="83765"/>
    <lineage>
        <taxon>Bacteria</taxon>
        <taxon>Pseudomonadati</taxon>
        <taxon>Pseudomonadota</taxon>
        <taxon>Betaproteobacteria</taxon>
        <taxon>Neisseriales</taxon>
        <taxon>Chitinibacteraceae</taxon>
        <taxon>Formivibrio</taxon>
    </lineage>
</organism>
<dbReference type="FunFam" id="3.30.70.270:FF:000001">
    <property type="entry name" value="Diguanylate cyclase domain protein"/>
    <property type="match status" value="1"/>
</dbReference>
<dbReference type="SUPFAM" id="SSF55785">
    <property type="entry name" value="PYP-like sensor domain (PAS domain)"/>
    <property type="match status" value="2"/>
</dbReference>
<keyword evidence="6" id="KW-1185">Reference proteome</keyword>
<reference evidence="6" key="1">
    <citation type="submission" date="2016-10" db="EMBL/GenBank/DDBJ databases">
        <authorList>
            <person name="Varghese N."/>
            <person name="Submissions S."/>
        </authorList>
    </citation>
    <scope>NUCLEOTIDE SEQUENCE [LARGE SCALE GENOMIC DNA]</scope>
    <source>
        <strain evidence="6">DSM 6150</strain>
    </source>
</reference>
<dbReference type="SMART" id="SM00267">
    <property type="entry name" value="GGDEF"/>
    <property type="match status" value="1"/>
</dbReference>
<keyword evidence="1" id="KW-0472">Membrane</keyword>
<name>A0A1I5A3H0_9NEIS</name>
<feature type="domain" description="GGDEF" evidence="4">
    <location>
        <begin position="614"/>
        <end position="747"/>
    </location>
</feature>
<feature type="domain" description="PAS" evidence="2">
    <location>
        <begin position="454"/>
        <end position="503"/>
    </location>
</feature>
<dbReference type="NCBIfam" id="TIGR00229">
    <property type="entry name" value="sensory_box"/>
    <property type="match status" value="2"/>
</dbReference>
<dbReference type="CDD" id="cd01949">
    <property type="entry name" value="GGDEF"/>
    <property type="match status" value="1"/>
</dbReference>
<gene>
    <name evidence="5" type="ORF">SAMN05660284_01788</name>
</gene>
<evidence type="ECO:0000259" key="4">
    <source>
        <dbReference type="PROSITE" id="PS50887"/>
    </source>
</evidence>
<feature type="transmembrane region" description="Helical" evidence="1">
    <location>
        <begin position="12"/>
        <end position="33"/>
    </location>
</feature>
<dbReference type="PROSITE" id="PS50112">
    <property type="entry name" value="PAS"/>
    <property type="match status" value="1"/>
</dbReference>
<dbReference type="SUPFAM" id="SSF55073">
    <property type="entry name" value="Nucleotide cyclase"/>
    <property type="match status" value="1"/>
</dbReference>
<proteinExistence type="predicted"/>
<dbReference type="SMART" id="SM00086">
    <property type="entry name" value="PAC"/>
    <property type="match status" value="2"/>
</dbReference>
<dbReference type="Pfam" id="PF00990">
    <property type="entry name" value="GGDEF"/>
    <property type="match status" value="1"/>
</dbReference>
<dbReference type="PANTHER" id="PTHR46663">
    <property type="entry name" value="DIGUANYLATE CYCLASE DGCT-RELATED"/>
    <property type="match status" value="1"/>
</dbReference>
<keyword evidence="1" id="KW-0812">Transmembrane</keyword>
<dbReference type="SMART" id="SM00091">
    <property type="entry name" value="PAS"/>
    <property type="match status" value="2"/>
</dbReference>
<dbReference type="InterPro" id="IPR013656">
    <property type="entry name" value="PAS_4"/>
</dbReference>
<dbReference type="InterPro" id="IPR043128">
    <property type="entry name" value="Rev_trsase/Diguanyl_cyclase"/>
</dbReference>
<dbReference type="PROSITE" id="PS50887">
    <property type="entry name" value="GGDEF"/>
    <property type="match status" value="1"/>
</dbReference>
<dbReference type="CDD" id="cd00130">
    <property type="entry name" value="PAS"/>
    <property type="match status" value="2"/>
</dbReference>
<sequence length="752" mass="83483">MHSPRQHNPFFVQWLIFVAAVLILGASTGYEIWRDRVRVERHEQERLLAMSRVVQINVEKNLESTNEALAELRKDVVSGHVGPDLNDRLRLLVEAMPGVRTLTILDASGRIWAASRPELLGRSEDFSQREYFRVPQQHADPDTLYVSPPFRTVLGAYSLVVTRMIPGPHGEFGGIVAATLAPTYFNPLLDSVNHLPDMFASLQHGDGVVFLAVPSFSRDVVGMNLAQPGSLFLRHRESGQPVTVFSGMALAREESLMLVQRDIRPAVLKMDKPLVVAVSRPLSEIYRDWNRNARMTVGIFFLATMLFAAGLYVCQRHSRQFLQREEHAARRLADSEQRLKTIVDTEPECVKVLTLDGVLEQMNRAGLALMEADSEEQVTGAKAVDLVVPECRAAFSEAVLRAGRGESAVVAYEVVGFKGAHRWLEMYAVPMRDVDGGIVAVLGVSRDITARKKAEARLQLAASVFLHAREGIAITDLDGTILDVNETFTTITGYSREEAIGKNPRILKSGLHDAEFYADMWRALIEGGYWAGEIWNRRKNGEIYAELNTITAVFDEAGVRQHYVVLFADITEIKQYQLRLEHLAHFDVLTGLPNRMLLADRLRHAIAEGQRNGKTVAVVYLDLDGFKEVNDRYGHEAGDKLLIAIAQRFTGALRAVDTVARLGGDEFVAVLADQDSPQSCLPALERLLQAAAEPVTLEDAVLHVSGSAGVACYPQDGDEADVLMRHADQAMYQAKQMGKNRFCMFSGGQDGF</sequence>
<dbReference type="Pfam" id="PF13426">
    <property type="entry name" value="PAS_9"/>
    <property type="match status" value="1"/>
</dbReference>
<dbReference type="CDD" id="cd12914">
    <property type="entry name" value="PDC1_DGC_like"/>
    <property type="match status" value="1"/>
</dbReference>
<dbReference type="InterPro" id="IPR000700">
    <property type="entry name" value="PAS-assoc_C"/>
</dbReference>
<dbReference type="InterPro" id="IPR001610">
    <property type="entry name" value="PAC"/>
</dbReference>